<keyword evidence="5" id="KW-1185">Reference proteome</keyword>
<dbReference type="EMBL" id="FNAN01000017">
    <property type="protein sequence ID" value="SDG33090.1"/>
    <property type="molecule type" value="Genomic_DNA"/>
</dbReference>
<evidence type="ECO:0000256" key="2">
    <source>
        <dbReference type="SAM" id="SignalP"/>
    </source>
</evidence>
<keyword evidence="1" id="KW-0472">Membrane</keyword>
<feature type="transmembrane region" description="Helical" evidence="1">
    <location>
        <begin position="161"/>
        <end position="183"/>
    </location>
</feature>
<dbReference type="Gene3D" id="2.30.30.40">
    <property type="entry name" value="SH3 Domains"/>
    <property type="match status" value="1"/>
</dbReference>
<keyword evidence="1" id="KW-0812">Transmembrane</keyword>
<sequence length="244" mass="28237">MQVPYKKNLFFSFLMLAFFAPATAFCANPKELKTADSLFAIARYSEAQTLYKKNFSLTEKNSQALLLKLAFLAEKTNNYTDCLFFLSKLALTQPSRHLFEKMDKLAKEQNLSGYEFDDYNYFIIFYRKYGDYIPILLLTLGTYIVVIMVTKTRRKEPILQIHKVSIIVYLLALLGILNVPSLYQTCIIVNENTFLRDEPSSAAGVIEKVGKGHKLTIIGSVDHWDRVIWNNRIVYIRKSDLWNI</sequence>
<feature type="signal peptide" evidence="2">
    <location>
        <begin position="1"/>
        <end position="26"/>
    </location>
</feature>
<keyword evidence="2" id="KW-0732">Signal</keyword>
<proteinExistence type="predicted"/>
<dbReference type="OrthoDB" id="977366at2"/>
<evidence type="ECO:0000313" key="4">
    <source>
        <dbReference type="EMBL" id="SDG33090.1"/>
    </source>
</evidence>
<name>A0A1G7TEV5_9BACT</name>
<reference evidence="5" key="1">
    <citation type="submission" date="2016-10" db="EMBL/GenBank/DDBJ databases">
        <authorList>
            <person name="Varghese N."/>
            <person name="Submissions S."/>
        </authorList>
    </citation>
    <scope>NUCLEOTIDE SEQUENCE [LARGE SCALE GENOMIC DNA]</scope>
    <source>
        <strain evidence="5">DSM 25329</strain>
    </source>
</reference>
<evidence type="ECO:0000256" key="1">
    <source>
        <dbReference type="SAM" id="Phobius"/>
    </source>
</evidence>
<dbReference type="AlphaFoldDB" id="A0A1G7TEV5"/>
<feature type="transmembrane region" description="Helical" evidence="1">
    <location>
        <begin position="132"/>
        <end position="149"/>
    </location>
</feature>
<dbReference type="RefSeq" id="WP_090155980.1">
    <property type="nucleotide sequence ID" value="NZ_FNAN01000017.1"/>
</dbReference>
<gene>
    <name evidence="4" type="ORF">SAMN04487996_117176</name>
</gene>
<evidence type="ECO:0000313" key="5">
    <source>
        <dbReference type="Proteomes" id="UP000198748"/>
    </source>
</evidence>
<keyword evidence="1" id="KW-1133">Transmembrane helix</keyword>
<evidence type="ECO:0000259" key="3">
    <source>
        <dbReference type="PROSITE" id="PS51781"/>
    </source>
</evidence>
<dbReference type="PROSITE" id="PS51781">
    <property type="entry name" value="SH3B"/>
    <property type="match status" value="1"/>
</dbReference>
<accession>A0A1G7TEV5</accession>
<protein>
    <recommendedName>
        <fullName evidence="3">SH3b domain-containing protein</fullName>
    </recommendedName>
</protein>
<organism evidence="4 5">
    <name type="scientific">Dyadobacter soli</name>
    <dbReference type="NCBI Taxonomy" id="659014"/>
    <lineage>
        <taxon>Bacteria</taxon>
        <taxon>Pseudomonadati</taxon>
        <taxon>Bacteroidota</taxon>
        <taxon>Cytophagia</taxon>
        <taxon>Cytophagales</taxon>
        <taxon>Spirosomataceae</taxon>
        <taxon>Dyadobacter</taxon>
    </lineage>
</organism>
<feature type="chain" id="PRO_5011787025" description="SH3b domain-containing protein" evidence="2">
    <location>
        <begin position="27"/>
        <end position="244"/>
    </location>
</feature>
<dbReference type="Proteomes" id="UP000198748">
    <property type="component" value="Unassembled WGS sequence"/>
</dbReference>
<dbReference type="STRING" id="659014.SAMN04487996_117176"/>
<dbReference type="InterPro" id="IPR003646">
    <property type="entry name" value="SH3-like_bac-type"/>
</dbReference>
<feature type="domain" description="SH3b" evidence="3">
    <location>
        <begin position="183"/>
        <end position="244"/>
    </location>
</feature>